<protein>
    <recommendedName>
        <fullName evidence="4">FYVE-type domain-containing protein</fullName>
    </recommendedName>
</protein>
<dbReference type="InParanoid" id="K3WXE5"/>
<dbReference type="EnsemblProtists" id="PYU1_T009643">
    <property type="protein sequence ID" value="PYU1_T009643"/>
    <property type="gene ID" value="PYU1_G009625"/>
</dbReference>
<dbReference type="EMBL" id="GL376615">
    <property type="status" value="NOT_ANNOTATED_CDS"/>
    <property type="molecule type" value="Genomic_DNA"/>
</dbReference>
<dbReference type="Gene3D" id="3.30.530.20">
    <property type="match status" value="1"/>
</dbReference>
<dbReference type="PANTHER" id="PTHR13510">
    <property type="entry name" value="FYVE-FINGER-CONTAINING RAB5 EFFECTOR PROTEIN RABENOSYN-5-RELATED"/>
    <property type="match status" value="1"/>
</dbReference>
<evidence type="ECO:0000313" key="2">
    <source>
        <dbReference type="EnsemblProtists" id="PYU1_T009643"/>
    </source>
</evidence>
<proteinExistence type="predicted"/>
<sequence length="537" mass="59394">MNAKRPVSVKFPLPKSYFDHGALPPQQQAQYKALARARVESVLQAQREFVHVHGRDVNAAQWKLLKKKKDMRIYRRRASNGDVLVDKHQEQISSQPSMLGVGTMDGTLEDLIYGTYDKSYEEMKTTMAFVDIYTQDCNVLHTLELATAEDPFHYVGLKWTVSQLPGKLLVKPRDWCYLEAMGIETDSDGRRYGYTIVHSVEVPSCPPFDQRVIVRGKGSLSFIYREAGPGRVEIFAQGLFDPAGDLIQYFSVIMTTEIFSGQAMTVRCAEAKKLTVLALQNYHKSQERQLQKSCYLCVKSGRMLFSSLKMCAICGVTACDKCRVKRTVFLGPNHSVCDVTCCQSCLLAAKNMDVRPAESSFSMANQEAPADWITHNTGNSSLDDDLSTASDQSANSTTKKSRVLAPVGKRGSITFTASDADADDETQLANLEEADLEKLIETMIDQRLNDPTTSSRSARTSKSRAESLQIEFERGSNVATPPIVSPPVAMSAPPAAAEAAAASEQVTLFQKMLELQNAASQAYAITQANEEIMRSLK</sequence>
<dbReference type="PANTHER" id="PTHR13510:SF44">
    <property type="entry name" value="RABENOSYN-5"/>
    <property type="match status" value="1"/>
</dbReference>
<evidence type="ECO:0000313" key="3">
    <source>
        <dbReference type="Proteomes" id="UP000019132"/>
    </source>
</evidence>
<dbReference type="SUPFAM" id="SSF55961">
    <property type="entry name" value="Bet v1-like"/>
    <property type="match status" value="1"/>
</dbReference>
<keyword evidence="3" id="KW-1185">Reference proteome</keyword>
<dbReference type="AlphaFoldDB" id="K3WXE5"/>
<evidence type="ECO:0000256" key="1">
    <source>
        <dbReference type="SAM" id="MobiDB-lite"/>
    </source>
</evidence>
<dbReference type="VEuPathDB" id="FungiDB:PYU1_G009625"/>
<dbReference type="OMA" id="ERPCAFA"/>
<dbReference type="InterPro" id="IPR023393">
    <property type="entry name" value="START-like_dom_sf"/>
</dbReference>
<feature type="region of interest" description="Disordered" evidence="1">
    <location>
        <begin position="372"/>
        <end position="403"/>
    </location>
</feature>
<evidence type="ECO:0008006" key="4">
    <source>
        <dbReference type="Google" id="ProtNLM"/>
    </source>
</evidence>
<name>K3WXE5_GLOUD</name>
<dbReference type="HOGENOM" id="CLU_015303_7_0_1"/>
<dbReference type="InterPro" id="IPR052727">
    <property type="entry name" value="Rab4/Rab5_effector"/>
</dbReference>
<accession>K3WXE5</accession>
<dbReference type="Proteomes" id="UP000019132">
    <property type="component" value="Unassembled WGS sequence"/>
</dbReference>
<reference evidence="3" key="1">
    <citation type="journal article" date="2010" name="Genome Biol.">
        <title>Genome sequence of the necrotrophic plant pathogen Pythium ultimum reveals original pathogenicity mechanisms and effector repertoire.</title>
        <authorList>
            <person name="Levesque C.A."/>
            <person name="Brouwer H."/>
            <person name="Cano L."/>
            <person name="Hamilton J.P."/>
            <person name="Holt C."/>
            <person name="Huitema E."/>
            <person name="Raffaele S."/>
            <person name="Robideau G.P."/>
            <person name="Thines M."/>
            <person name="Win J."/>
            <person name="Zerillo M.M."/>
            <person name="Beakes G.W."/>
            <person name="Boore J.L."/>
            <person name="Busam D."/>
            <person name="Dumas B."/>
            <person name="Ferriera S."/>
            <person name="Fuerstenberg S.I."/>
            <person name="Gachon C.M."/>
            <person name="Gaulin E."/>
            <person name="Govers F."/>
            <person name="Grenville-Briggs L."/>
            <person name="Horner N."/>
            <person name="Hostetler J."/>
            <person name="Jiang R.H."/>
            <person name="Johnson J."/>
            <person name="Krajaejun T."/>
            <person name="Lin H."/>
            <person name="Meijer H.J."/>
            <person name="Moore B."/>
            <person name="Morris P."/>
            <person name="Phuntmart V."/>
            <person name="Puiu D."/>
            <person name="Shetty J."/>
            <person name="Stajich J.E."/>
            <person name="Tripathy S."/>
            <person name="Wawra S."/>
            <person name="van West P."/>
            <person name="Whitty B.R."/>
            <person name="Coutinho P.M."/>
            <person name="Henrissat B."/>
            <person name="Martin F."/>
            <person name="Thomas P.D."/>
            <person name="Tyler B.M."/>
            <person name="De Vries R.P."/>
            <person name="Kamoun S."/>
            <person name="Yandell M."/>
            <person name="Tisserat N."/>
            <person name="Buell C.R."/>
        </authorList>
    </citation>
    <scope>NUCLEOTIDE SEQUENCE</scope>
    <source>
        <strain evidence="3">DAOM:BR144</strain>
    </source>
</reference>
<organism evidence="2 3">
    <name type="scientific">Globisporangium ultimum (strain ATCC 200006 / CBS 805.95 / DAOM BR144)</name>
    <name type="common">Pythium ultimum</name>
    <dbReference type="NCBI Taxonomy" id="431595"/>
    <lineage>
        <taxon>Eukaryota</taxon>
        <taxon>Sar</taxon>
        <taxon>Stramenopiles</taxon>
        <taxon>Oomycota</taxon>
        <taxon>Peronosporomycetes</taxon>
        <taxon>Pythiales</taxon>
        <taxon>Pythiaceae</taxon>
        <taxon>Globisporangium</taxon>
    </lineage>
</organism>
<reference evidence="3" key="2">
    <citation type="submission" date="2010-04" db="EMBL/GenBank/DDBJ databases">
        <authorList>
            <person name="Buell R."/>
            <person name="Hamilton J."/>
            <person name="Hostetler J."/>
        </authorList>
    </citation>
    <scope>NUCLEOTIDE SEQUENCE [LARGE SCALE GENOMIC DNA]</scope>
    <source>
        <strain evidence="3">DAOM:BR144</strain>
    </source>
</reference>
<reference evidence="2" key="3">
    <citation type="submission" date="2015-02" db="UniProtKB">
        <authorList>
            <consortium name="EnsemblProtists"/>
        </authorList>
    </citation>
    <scope>IDENTIFICATION</scope>
    <source>
        <strain evidence="2">DAOM BR144</strain>
    </source>
</reference>
<dbReference type="eggNOG" id="ENOG502SMKV">
    <property type="taxonomic scope" value="Eukaryota"/>
</dbReference>